<evidence type="ECO:0000313" key="2">
    <source>
        <dbReference type="Proteomes" id="UP001589789"/>
    </source>
</evidence>
<proteinExistence type="predicted"/>
<organism evidence="1 2">
    <name type="scientific">Muricoccus vinaceus</name>
    <dbReference type="NCBI Taxonomy" id="424704"/>
    <lineage>
        <taxon>Bacteria</taxon>
        <taxon>Pseudomonadati</taxon>
        <taxon>Pseudomonadota</taxon>
        <taxon>Alphaproteobacteria</taxon>
        <taxon>Acetobacterales</taxon>
        <taxon>Roseomonadaceae</taxon>
        <taxon>Muricoccus</taxon>
    </lineage>
</organism>
<reference evidence="1 2" key="1">
    <citation type="submission" date="2024-09" db="EMBL/GenBank/DDBJ databases">
        <authorList>
            <person name="Sun Q."/>
            <person name="Mori K."/>
        </authorList>
    </citation>
    <scope>NUCLEOTIDE SEQUENCE [LARGE SCALE GENOMIC DNA]</scope>
    <source>
        <strain evidence="1 2">CCM 7468</strain>
    </source>
</reference>
<dbReference type="Proteomes" id="UP001589789">
    <property type="component" value="Unassembled WGS sequence"/>
</dbReference>
<name>A0ABV6J1H4_9PROT</name>
<dbReference type="InterPro" id="IPR029055">
    <property type="entry name" value="Ntn_hydrolases_N"/>
</dbReference>
<comment type="caution">
    <text evidence="1">The sequence shown here is derived from an EMBL/GenBank/DDBJ whole genome shotgun (WGS) entry which is preliminary data.</text>
</comment>
<protein>
    <submittedName>
        <fullName evidence="1">Peptidase</fullName>
    </submittedName>
</protein>
<gene>
    <name evidence="1" type="ORF">ACFFIC_25015</name>
</gene>
<dbReference type="Gene3D" id="3.60.20.10">
    <property type="entry name" value="Glutamine Phosphoribosylpyrophosphate, subunit 1, domain 1"/>
    <property type="match status" value="1"/>
</dbReference>
<dbReference type="EMBL" id="JBHLVZ010000084">
    <property type="protein sequence ID" value="MFC0388780.1"/>
    <property type="molecule type" value="Genomic_DNA"/>
</dbReference>
<dbReference type="SUPFAM" id="SSF56235">
    <property type="entry name" value="N-terminal nucleophile aminohydrolases (Ntn hydrolases)"/>
    <property type="match status" value="1"/>
</dbReference>
<keyword evidence="2" id="KW-1185">Reference proteome</keyword>
<evidence type="ECO:0000313" key="1">
    <source>
        <dbReference type="EMBL" id="MFC0388780.1"/>
    </source>
</evidence>
<dbReference type="PIRSF" id="PIRSF009120">
    <property type="entry name" value="UCP009120_prtse"/>
    <property type="match status" value="1"/>
</dbReference>
<dbReference type="InterPro" id="IPR016545">
    <property type="entry name" value="UCP009120_prtse"/>
</dbReference>
<accession>A0ABV6J1H4</accession>
<sequence>MTYCVGLFLRDGLVMLGDTRTNAGVDNVSTFSKLYTTGTEGERALCLLSAGNLGVTQAVWNRLEEGVTLDDTPHTLLSVPSMFRAAQLVGAAIRAVYAADGPALKAQGLSFSASFLVGGQIKGGPPHLFLVYSAGNFIQATPDTPFLQIGEHKYGKPVITRVLTHDTSLGDGVKLGLVSMDDTMRTNLSVGLPLDLLVYRTDTLTLPPVRRIGAEDSYFAGLREGWSSRMRQTFRDLPLPEWL</sequence>
<dbReference type="RefSeq" id="WP_377055504.1">
    <property type="nucleotide sequence ID" value="NZ_JBHLVZ010000084.1"/>
</dbReference>